<keyword evidence="1" id="KW-1133">Transmembrane helix</keyword>
<name>A0A816AXU8_9BILA</name>
<proteinExistence type="predicted"/>
<dbReference type="EMBL" id="CAJNOW010011678">
    <property type="protein sequence ID" value="CAF1600618.1"/>
    <property type="molecule type" value="Genomic_DNA"/>
</dbReference>
<accession>A0A816AXU8</accession>
<protein>
    <recommendedName>
        <fullName evidence="2">F-box domain-containing protein</fullName>
    </recommendedName>
</protein>
<organism evidence="3 4">
    <name type="scientific">Rotaria magnacalcarata</name>
    <dbReference type="NCBI Taxonomy" id="392030"/>
    <lineage>
        <taxon>Eukaryota</taxon>
        <taxon>Metazoa</taxon>
        <taxon>Spiralia</taxon>
        <taxon>Gnathifera</taxon>
        <taxon>Rotifera</taxon>
        <taxon>Eurotatoria</taxon>
        <taxon>Bdelloidea</taxon>
        <taxon>Philodinida</taxon>
        <taxon>Philodinidae</taxon>
        <taxon>Rotaria</taxon>
    </lineage>
</organism>
<dbReference type="InterPro" id="IPR001810">
    <property type="entry name" value="F-box_dom"/>
</dbReference>
<evidence type="ECO:0000256" key="1">
    <source>
        <dbReference type="SAM" id="Phobius"/>
    </source>
</evidence>
<dbReference type="OrthoDB" id="9988825at2759"/>
<sequence>MEYSRIQLDDLPDEILMIIFKKLGHILVLYSLIGINKRLNKIAHDSIFTNHLTLIASWNHSICALPYPILDQFCSRVLPEIHDKIKWLELETFSMERILFATTYPNLYGLRLHNIQQETAIRIFSDDTPLTNIFKSQISSLVIDVIENKKQSLIEDVNAFIFTHIITIFSNLQYLNFCPSLFFYQYLSFDNSPPTVFSSTLLELRVCLENFTDCLYLLDGRFNQLRTLHVKIFDITFSSLVIDNKDKLPNLKHFLLNCDMKIDGYDELLLPLLHRMLNLEKLCLCLTVCERNRFIDISDLEKDIINHMPQLNKFLFNIYSTICFNDQIDLPSNEDIQHRFKASKDNKMISCIDYFPSRKEGQCHIYSYPYIGESYKNLTNNFPGGFFQYVHELTLYDERPFEHEFFLRISQSFPFIKRLTLTNLKPQNDQQCRKSNNDNQDLSIIEYPHLIQLDLTKAHEDYVEQFLANNKMCLPNNVHLFINYGSLQRVTHNFTKDTTRMNCAKLCYIYFSSKTIFPPHLKDYFPHANIN</sequence>
<dbReference type="Proteomes" id="UP000663834">
    <property type="component" value="Unassembled WGS sequence"/>
</dbReference>
<dbReference type="PROSITE" id="PS50181">
    <property type="entry name" value="FBOX"/>
    <property type="match status" value="1"/>
</dbReference>
<evidence type="ECO:0000313" key="4">
    <source>
        <dbReference type="Proteomes" id="UP000663834"/>
    </source>
</evidence>
<feature type="transmembrane region" description="Helical" evidence="1">
    <location>
        <begin position="15"/>
        <end position="33"/>
    </location>
</feature>
<feature type="domain" description="F-box" evidence="2">
    <location>
        <begin position="5"/>
        <end position="52"/>
    </location>
</feature>
<reference evidence="3" key="1">
    <citation type="submission" date="2021-02" db="EMBL/GenBank/DDBJ databases">
        <authorList>
            <person name="Nowell W R."/>
        </authorList>
    </citation>
    <scope>NUCLEOTIDE SEQUENCE</scope>
</reference>
<keyword evidence="1" id="KW-0812">Transmembrane</keyword>
<gene>
    <name evidence="3" type="ORF">KQP761_LOCUS22235</name>
</gene>
<dbReference type="AlphaFoldDB" id="A0A816AXU8"/>
<comment type="caution">
    <text evidence="3">The sequence shown here is derived from an EMBL/GenBank/DDBJ whole genome shotgun (WGS) entry which is preliminary data.</text>
</comment>
<evidence type="ECO:0000259" key="2">
    <source>
        <dbReference type="PROSITE" id="PS50181"/>
    </source>
</evidence>
<evidence type="ECO:0000313" key="3">
    <source>
        <dbReference type="EMBL" id="CAF1600618.1"/>
    </source>
</evidence>
<keyword evidence="1" id="KW-0472">Membrane</keyword>